<evidence type="ECO:0008006" key="3">
    <source>
        <dbReference type="Google" id="ProtNLM"/>
    </source>
</evidence>
<proteinExistence type="predicted"/>
<protein>
    <recommendedName>
        <fullName evidence="3">HTH merR-type domain-containing protein</fullName>
    </recommendedName>
</protein>
<sequence>MIVINRTQLRHLLSTDGKLLCHQSLLNYEKEGVIPMGKRSGNTYIYSIEQVAESLNTSKESIIETVKRFNTNKK</sequence>
<dbReference type="RefSeq" id="WP_008315141.1">
    <property type="nucleotide sequence ID" value="NZ_KB372778.1"/>
</dbReference>
<evidence type="ECO:0000313" key="1">
    <source>
        <dbReference type="EMBL" id="ELV08576.1"/>
    </source>
</evidence>
<comment type="caution">
    <text evidence="1">The sequence shown here is derived from an EMBL/GenBank/DDBJ whole genome shotgun (WGS) entry which is preliminary data.</text>
</comment>
<accession>L8Y285</accession>
<dbReference type="HOGENOM" id="CLU_2686873_0_0_6"/>
<reference evidence="1 2" key="1">
    <citation type="journal article" date="2013" name="Genome Announc.">
        <title>Complete Genome Sequence of Wohlfahrtiimonas chitiniclastica Strain SH04, Isolated from Chrysomya megacephala Collected from Pudong International Airport in China.</title>
        <authorList>
            <person name="Cao X.M."/>
            <person name="Chen T."/>
            <person name="Xu L.Z."/>
            <person name="Yao L.S."/>
            <person name="Qi J."/>
            <person name="Zhang X.L."/>
            <person name="Yan Q.L."/>
            <person name="Deng Y.H."/>
            <person name="Guo T.Y."/>
            <person name="Wang J."/>
            <person name="Hu K.X."/>
            <person name="Xu B.L."/>
        </authorList>
    </citation>
    <scope>NUCLEOTIDE SEQUENCE [LARGE SCALE GENOMIC DNA]</scope>
    <source>
        <strain evidence="1 2">SH04</strain>
    </source>
</reference>
<evidence type="ECO:0000313" key="2">
    <source>
        <dbReference type="Proteomes" id="UP000011617"/>
    </source>
</evidence>
<dbReference type="EMBL" id="AOBV01000004">
    <property type="protein sequence ID" value="ELV08576.1"/>
    <property type="molecule type" value="Genomic_DNA"/>
</dbReference>
<name>L8Y285_9GAMM</name>
<dbReference type="Proteomes" id="UP000011617">
    <property type="component" value="Unassembled WGS sequence"/>
</dbReference>
<keyword evidence="2" id="KW-1185">Reference proteome</keyword>
<organism evidence="1 2">
    <name type="scientific">Wohlfahrtiimonas chitiniclastica SH04</name>
    <dbReference type="NCBI Taxonomy" id="1261130"/>
    <lineage>
        <taxon>Bacteria</taxon>
        <taxon>Pseudomonadati</taxon>
        <taxon>Pseudomonadota</taxon>
        <taxon>Gammaproteobacteria</taxon>
        <taxon>Cardiobacteriales</taxon>
        <taxon>Ignatzschineriaceae</taxon>
        <taxon>Wohlfahrtiimonas</taxon>
    </lineage>
</organism>
<gene>
    <name evidence="1" type="ORF">F387_01174</name>
</gene>
<dbReference type="AlphaFoldDB" id="L8Y285"/>